<dbReference type="InterPro" id="IPR045877">
    <property type="entry name" value="ZFP36-like"/>
</dbReference>
<dbReference type="SUPFAM" id="SSF90229">
    <property type="entry name" value="CCCH zinc finger"/>
    <property type="match status" value="2"/>
</dbReference>
<evidence type="ECO:0000313" key="8">
    <source>
        <dbReference type="EMBL" id="CAI4009376.1"/>
    </source>
</evidence>
<evidence type="ECO:0000256" key="5">
    <source>
        <dbReference type="PROSITE-ProRule" id="PRU00723"/>
    </source>
</evidence>
<evidence type="ECO:0000256" key="4">
    <source>
        <dbReference type="ARBA" id="ARBA00022833"/>
    </source>
</evidence>
<dbReference type="Pfam" id="PF18044">
    <property type="entry name" value="zf-CCCH_4"/>
    <property type="match status" value="1"/>
</dbReference>
<protein>
    <submittedName>
        <fullName evidence="10">Ethanolamine-phosphate cytidylyltransferase (CTP:phosphoethanolamine cytidylyltransferase)</fullName>
    </submittedName>
</protein>
<dbReference type="EMBL" id="CAMXCT010004508">
    <property type="protein sequence ID" value="CAI4009376.1"/>
    <property type="molecule type" value="Genomic_DNA"/>
</dbReference>
<dbReference type="Pfam" id="PF00642">
    <property type="entry name" value="zf-CCCH"/>
    <property type="match status" value="1"/>
</dbReference>
<reference evidence="8" key="1">
    <citation type="submission" date="2022-10" db="EMBL/GenBank/DDBJ databases">
        <authorList>
            <person name="Chen Y."/>
            <person name="Dougan E. K."/>
            <person name="Chan C."/>
            <person name="Rhodes N."/>
            <person name="Thang M."/>
        </authorList>
    </citation>
    <scope>NUCLEOTIDE SEQUENCE</scope>
</reference>
<keyword evidence="1 5" id="KW-0479">Metal-binding</keyword>
<feature type="compositionally biased region" description="Pro residues" evidence="6">
    <location>
        <begin position="166"/>
        <end position="178"/>
    </location>
</feature>
<dbReference type="Gene3D" id="4.10.1000.10">
    <property type="entry name" value="Zinc finger, CCCH-type"/>
    <property type="match status" value="2"/>
</dbReference>
<accession>A0A9P1DGV3</accession>
<dbReference type="SMART" id="SM00356">
    <property type="entry name" value="ZnF_C3H1"/>
    <property type="match status" value="2"/>
</dbReference>
<reference evidence="9" key="2">
    <citation type="submission" date="2024-04" db="EMBL/GenBank/DDBJ databases">
        <authorList>
            <person name="Chen Y."/>
            <person name="Shah S."/>
            <person name="Dougan E. K."/>
            <person name="Thang M."/>
            <person name="Chan C."/>
        </authorList>
    </citation>
    <scope>NUCLEOTIDE SEQUENCE [LARGE SCALE GENOMIC DNA]</scope>
</reference>
<keyword evidence="10" id="KW-0548">Nucleotidyltransferase</keyword>
<dbReference type="InterPro" id="IPR041367">
    <property type="entry name" value="Znf-CCCH_4"/>
</dbReference>
<gene>
    <name evidence="8" type="ORF">C1SCF055_LOCUS34741</name>
</gene>
<dbReference type="InterPro" id="IPR000571">
    <property type="entry name" value="Znf_CCCH"/>
</dbReference>
<comment type="caution">
    <text evidence="8">The sequence shown here is derived from an EMBL/GenBank/DDBJ whole genome shotgun (WGS) entry which is preliminary data.</text>
</comment>
<feature type="region of interest" description="Disordered" evidence="6">
    <location>
        <begin position="121"/>
        <end position="146"/>
    </location>
</feature>
<keyword evidence="11" id="KW-1185">Reference proteome</keyword>
<evidence type="ECO:0000313" key="10">
    <source>
        <dbReference type="EMBL" id="CAL4796688.1"/>
    </source>
</evidence>
<keyword evidence="4 5" id="KW-0862">Zinc</keyword>
<dbReference type="PANTHER" id="PTHR12547">
    <property type="entry name" value="CCCH ZINC FINGER/TIS11-RELATED"/>
    <property type="match status" value="1"/>
</dbReference>
<organism evidence="8">
    <name type="scientific">Cladocopium goreaui</name>
    <dbReference type="NCBI Taxonomy" id="2562237"/>
    <lineage>
        <taxon>Eukaryota</taxon>
        <taxon>Sar</taxon>
        <taxon>Alveolata</taxon>
        <taxon>Dinophyceae</taxon>
        <taxon>Suessiales</taxon>
        <taxon>Symbiodiniaceae</taxon>
        <taxon>Cladocopium</taxon>
    </lineage>
</organism>
<feature type="compositionally biased region" description="Low complexity" evidence="6">
    <location>
        <begin position="121"/>
        <end position="141"/>
    </location>
</feature>
<dbReference type="EMBL" id="CAMXCT030004508">
    <property type="protein sequence ID" value="CAL4796688.1"/>
    <property type="molecule type" value="Genomic_DNA"/>
</dbReference>
<dbReference type="GO" id="GO:0016779">
    <property type="term" value="F:nucleotidyltransferase activity"/>
    <property type="evidence" value="ECO:0007669"/>
    <property type="project" value="UniProtKB-KW"/>
</dbReference>
<evidence type="ECO:0000256" key="6">
    <source>
        <dbReference type="SAM" id="MobiDB-lite"/>
    </source>
</evidence>
<feature type="domain" description="C3H1-type" evidence="7">
    <location>
        <begin position="10"/>
        <end position="37"/>
    </location>
</feature>
<evidence type="ECO:0000256" key="1">
    <source>
        <dbReference type="ARBA" id="ARBA00022723"/>
    </source>
</evidence>
<feature type="non-terminal residue" evidence="8">
    <location>
        <position position="1"/>
    </location>
</feature>
<keyword evidence="10" id="KW-0808">Transferase</keyword>
<feature type="zinc finger region" description="C3H1-type" evidence="5">
    <location>
        <begin position="10"/>
        <end position="37"/>
    </location>
</feature>
<dbReference type="InterPro" id="IPR036855">
    <property type="entry name" value="Znf_CCCH_sf"/>
</dbReference>
<evidence type="ECO:0000313" key="9">
    <source>
        <dbReference type="EMBL" id="CAL1162751.1"/>
    </source>
</evidence>
<evidence type="ECO:0000256" key="3">
    <source>
        <dbReference type="ARBA" id="ARBA00022771"/>
    </source>
</evidence>
<keyword evidence="3 5" id="KW-0863">Zinc-finger</keyword>
<dbReference type="EMBL" id="CAMXCT020004508">
    <property type="protein sequence ID" value="CAL1162751.1"/>
    <property type="molecule type" value="Genomic_DNA"/>
</dbReference>
<evidence type="ECO:0000256" key="2">
    <source>
        <dbReference type="ARBA" id="ARBA00022737"/>
    </source>
</evidence>
<dbReference type="AlphaFoldDB" id="A0A9P1DGV3"/>
<dbReference type="GO" id="GO:0003729">
    <property type="term" value="F:mRNA binding"/>
    <property type="evidence" value="ECO:0007669"/>
    <property type="project" value="InterPro"/>
</dbReference>
<dbReference type="PANTHER" id="PTHR12547:SF18">
    <property type="entry name" value="PROTEIN TIS11"/>
    <property type="match status" value="1"/>
</dbReference>
<dbReference type="PROSITE" id="PS50103">
    <property type="entry name" value="ZF_C3H1"/>
    <property type="match status" value="2"/>
</dbReference>
<dbReference type="Proteomes" id="UP001152797">
    <property type="component" value="Unassembled WGS sequence"/>
</dbReference>
<evidence type="ECO:0000259" key="7">
    <source>
        <dbReference type="PROSITE" id="PS50103"/>
    </source>
</evidence>
<dbReference type="GO" id="GO:0008270">
    <property type="term" value="F:zinc ion binding"/>
    <property type="evidence" value="ECO:0007669"/>
    <property type="project" value="UniProtKB-KW"/>
</dbReference>
<feature type="domain" description="C3H1-type" evidence="7">
    <location>
        <begin position="45"/>
        <end position="73"/>
    </location>
</feature>
<feature type="region of interest" description="Disordered" evidence="6">
    <location>
        <begin position="160"/>
        <end position="207"/>
    </location>
</feature>
<keyword evidence="2" id="KW-0677">Repeat</keyword>
<feature type="compositionally biased region" description="Low complexity" evidence="6">
    <location>
        <begin position="179"/>
        <end position="190"/>
    </location>
</feature>
<sequence>MTTSDTRSTLKLTRMCKYWASNRCTMGDACNFAHSDQELREQPDLVATKLCFQFMSKGRCNKGSQCTFAHGKKELRQLPGENERKTSRLAKFEPMKINTQMAREANAATLAASASPSVPMAASSLSAPLSPLSPAGPGSASQMRAVQSKLEQLVLSSSGNSLALPFRPPPGLAPPPSPASICSPCSPLSPKSAGRTMSRRSPWASPV</sequence>
<evidence type="ECO:0000313" key="11">
    <source>
        <dbReference type="Proteomes" id="UP001152797"/>
    </source>
</evidence>
<feature type="zinc finger region" description="C3H1-type" evidence="5">
    <location>
        <begin position="45"/>
        <end position="73"/>
    </location>
</feature>
<proteinExistence type="predicted"/>
<dbReference type="OrthoDB" id="410307at2759"/>
<name>A0A9P1DGV3_9DINO</name>